<dbReference type="AlphaFoldDB" id="A0A2Z6RTN9"/>
<dbReference type="Proteomes" id="UP000247702">
    <property type="component" value="Unassembled WGS sequence"/>
</dbReference>
<comment type="caution">
    <text evidence="1">The sequence shown here is derived from an EMBL/GenBank/DDBJ whole genome shotgun (WGS) entry which is preliminary data.</text>
</comment>
<reference evidence="1 2" key="1">
    <citation type="submission" date="2017-11" db="EMBL/GenBank/DDBJ databases">
        <title>The genome of Rhizophagus clarus HR1 reveals common genetic basis of auxotrophy among arbuscular mycorrhizal fungi.</title>
        <authorList>
            <person name="Kobayashi Y."/>
        </authorList>
    </citation>
    <scope>NUCLEOTIDE SEQUENCE [LARGE SCALE GENOMIC DNA]</scope>
    <source>
        <strain evidence="1 2">HR1</strain>
    </source>
</reference>
<accession>A0A2Z6RTN9</accession>
<sequence>MNTINWTLKLRLPDKYYELDSGIGVNGEEEINFIINRNISNVSSFLYCRLPDKYYKPDSEIGVAELLVI</sequence>
<dbReference type="EMBL" id="BEXD01004075">
    <property type="protein sequence ID" value="GBC06448.1"/>
    <property type="molecule type" value="Genomic_DNA"/>
</dbReference>
<evidence type="ECO:0000313" key="1">
    <source>
        <dbReference type="EMBL" id="GBC06448.1"/>
    </source>
</evidence>
<evidence type="ECO:0000313" key="2">
    <source>
        <dbReference type="Proteomes" id="UP000247702"/>
    </source>
</evidence>
<organism evidence="1 2">
    <name type="scientific">Rhizophagus clarus</name>
    <dbReference type="NCBI Taxonomy" id="94130"/>
    <lineage>
        <taxon>Eukaryota</taxon>
        <taxon>Fungi</taxon>
        <taxon>Fungi incertae sedis</taxon>
        <taxon>Mucoromycota</taxon>
        <taxon>Glomeromycotina</taxon>
        <taxon>Glomeromycetes</taxon>
        <taxon>Glomerales</taxon>
        <taxon>Glomeraceae</taxon>
        <taxon>Rhizophagus</taxon>
    </lineage>
</organism>
<keyword evidence="2" id="KW-1185">Reference proteome</keyword>
<gene>
    <name evidence="1" type="ORF">RclHR1_06840002</name>
</gene>
<protein>
    <submittedName>
        <fullName evidence="1">Uncharacterized protein</fullName>
    </submittedName>
</protein>
<name>A0A2Z6RTN9_9GLOM</name>
<proteinExistence type="predicted"/>